<keyword evidence="1" id="KW-0677">Repeat</keyword>
<evidence type="ECO:0000256" key="1">
    <source>
        <dbReference type="ARBA" id="ARBA00022737"/>
    </source>
</evidence>
<evidence type="ECO:0000256" key="2">
    <source>
        <dbReference type="ARBA" id="ARBA00023043"/>
    </source>
</evidence>
<reference evidence="5 6" key="1">
    <citation type="submission" date="2020-05" db="EMBL/GenBank/DDBJ databases">
        <title>Identification and distribution of gene clusters putatively required for synthesis of sphingolipid metabolism inhibitors in phylogenetically diverse species of the filamentous fungus Fusarium.</title>
        <authorList>
            <person name="Kim H.-S."/>
            <person name="Busman M."/>
            <person name="Brown D.W."/>
            <person name="Divon H."/>
            <person name="Uhlig S."/>
            <person name="Proctor R.H."/>
        </authorList>
    </citation>
    <scope>NUCLEOTIDE SEQUENCE [LARGE SCALE GENOMIC DNA]</scope>
    <source>
        <strain evidence="5 6">NRRL 25211</strain>
    </source>
</reference>
<dbReference type="Gene3D" id="1.25.40.20">
    <property type="entry name" value="Ankyrin repeat-containing domain"/>
    <property type="match status" value="2"/>
</dbReference>
<name>A0A8H5PPF2_9HYPO</name>
<keyword evidence="4" id="KW-0175">Coiled coil</keyword>
<dbReference type="SUPFAM" id="SSF48403">
    <property type="entry name" value="Ankyrin repeat"/>
    <property type="match status" value="1"/>
</dbReference>
<sequence>MGDSLMEAISGTIAIVQGLVGTCKAIDIVVTAVADAQETLQRWNAMSDIIRETSQQLEAALQERKATRQTENPPEETYYGAISAHLDQFHRDLQKLEANISKANNASPYGGLSSKASLRSRLKLAFTMDWKETDQLFKWMDRHVTLLQINADLVRGVNNDSMTDIQRVLGKGHASRKSVPTLEPLHQPEVELQDWLVPAEGFAKQIALRNFDPSDSGISTPNETDWDLIHDTPDTVNINTVSLIEQEYRLHATMQQVDHLDASNIPVISANAQLEVIRLSNELSEARGVTLTFQERFRHQERYVNLLLKSTETHEVYGIRAKEYLRGHIIPNVNREDASLERVWLSVGKMYYALKAWPLATEWLRLALLHGFVRHGREVDRSDIEEVSKLICQIYEKEGRPENATALRKILIDRLGYDPTKTPDDLEKAYKWCILKKFDVDIEGDQLVFKDRLNPKGNSALHEAALDTAKDTAKDTAIDAKILPKLMKDDLLALKNASGDTALLLAVDKDNEVVITSLLKIPALLHIRDREGRTPLHRCHGQKTLGLLLDALEGSRRRSSLTHVDPDSHDASSLIDINTQDACGRTALFMACEHGDWRVAKMLLDAGADANISDKTGACPLLACSSSLNISSAKRDEIILRLRAKGAEPGQKDKYGNTARTKLVRLTPQVTLTTLHADTE</sequence>
<dbReference type="PROSITE" id="PS50297">
    <property type="entry name" value="ANK_REP_REGION"/>
    <property type="match status" value="1"/>
</dbReference>
<evidence type="ECO:0000313" key="5">
    <source>
        <dbReference type="EMBL" id="KAF5600444.1"/>
    </source>
</evidence>
<comment type="caution">
    <text evidence="5">The sequence shown here is derived from an EMBL/GenBank/DDBJ whole genome shotgun (WGS) entry which is preliminary data.</text>
</comment>
<dbReference type="PANTHER" id="PTHR24198:SF165">
    <property type="entry name" value="ANKYRIN REPEAT-CONTAINING PROTEIN-RELATED"/>
    <property type="match status" value="1"/>
</dbReference>
<protein>
    <submittedName>
        <fullName evidence="5">E3 ubiquitin ligase HACE1</fullName>
    </submittedName>
</protein>
<feature type="coiled-coil region" evidence="4">
    <location>
        <begin position="50"/>
        <end position="106"/>
    </location>
</feature>
<evidence type="ECO:0000256" key="4">
    <source>
        <dbReference type="SAM" id="Coils"/>
    </source>
</evidence>
<dbReference type="InterPro" id="IPR002110">
    <property type="entry name" value="Ankyrin_rpt"/>
</dbReference>
<dbReference type="EMBL" id="JAAOAR010000102">
    <property type="protein sequence ID" value="KAF5600444.1"/>
    <property type="molecule type" value="Genomic_DNA"/>
</dbReference>
<gene>
    <name evidence="5" type="ORF">FPANT_2400</name>
</gene>
<dbReference type="SMART" id="SM00248">
    <property type="entry name" value="ANK"/>
    <property type="match status" value="2"/>
</dbReference>
<keyword evidence="6" id="KW-1185">Reference proteome</keyword>
<dbReference type="Pfam" id="PF12796">
    <property type="entry name" value="Ank_2"/>
    <property type="match status" value="1"/>
</dbReference>
<proteinExistence type="predicted"/>
<feature type="repeat" description="ANK" evidence="3">
    <location>
        <begin position="583"/>
        <end position="615"/>
    </location>
</feature>
<organism evidence="5 6">
    <name type="scientific">Fusarium pseudoanthophilum</name>
    <dbReference type="NCBI Taxonomy" id="48495"/>
    <lineage>
        <taxon>Eukaryota</taxon>
        <taxon>Fungi</taxon>
        <taxon>Dikarya</taxon>
        <taxon>Ascomycota</taxon>
        <taxon>Pezizomycotina</taxon>
        <taxon>Sordariomycetes</taxon>
        <taxon>Hypocreomycetidae</taxon>
        <taxon>Hypocreales</taxon>
        <taxon>Nectriaceae</taxon>
        <taxon>Fusarium</taxon>
        <taxon>Fusarium fujikuroi species complex</taxon>
    </lineage>
</organism>
<dbReference type="PROSITE" id="PS50088">
    <property type="entry name" value="ANK_REPEAT"/>
    <property type="match status" value="1"/>
</dbReference>
<evidence type="ECO:0000313" key="6">
    <source>
        <dbReference type="Proteomes" id="UP000544095"/>
    </source>
</evidence>
<evidence type="ECO:0000256" key="3">
    <source>
        <dbReference type="PROSITE-ProRule" id="PRU00023"/>
    </source>
</evidence>
<keyword evidence="2 3" id="KW-0040">ANK repeat</keyword>
<accession>A0A8H5PPF2</accession>
<dbReference type="Proteomes" id="UP000544095">
    <property type="component" value="Unassembled WGS sequence"/>
</dbReference>
<dbReference type="PANTHER" id="PTHR24198">
    <property type="entry name" value="ANKYRIN REPEAT AND PROTEIN KINASE DOMAIN-CONTAINING PROTEIN"/>
    <property type="match status" value="1"/>
</dbReference>
<dbReference type="InterPro" id="IPR036770">
    <property type="entry name" value="Ankyrin_rpt-contain_sf"/>
</dbReference>
<dbReference type="AlphaFoldDB" id="A0A8H5PPF2"/>